<dbReference type="Proteomes" id="UP000177575">
    <property type="component" value="Unassembled WGS sequence"/>
</dbReference>
<name>A0A1G2Q2Q4_9BACT</name>
<keyword evidence="2" id="KW-0472">Membrane</keyword>
<comment type="caution">
    <text evidence="3">The sequence shown here is derived from an EMBL/GenBank/DDBJ whole genome shotgun (WGS) entry which is preliminary data.</text>
</comment>
<keyword evidence="2" id="KW-0812">Transmembrane</keyword>
<keyword evidence="2" id="KW-1133">Transmembrane helix</keyword>
<evidence type="ECO:0008006" key="5">
    <source>
        <dbReference type="Google" id="ProtNLM"/>
    </source>
</evidence>
<protein>
    <recommendedName>
        <fullName evidence="5">DUF2933 domain-containing protein</fullName>
    </recommendedName>
</protein>
<organism evidence="3 4">
    <name type="scientific">Candidatus Veblenbacteria bacterium RIFOXYB1_FULL_43_13</name>
    <dbReference type="NCBI Taxonomy" id="1802426"/>
    <lineage>
        <taxon>Bacteria</taxon>
        <taxon>Candidatus Vebleniibacteriota</taxon>
    </lineage>
</organism>
<feature type="transmembrane region" description="Helical" evidence="2">
    <location>
        <begin position="31"/>
        <end position="51"/>
    </location>
</feature>
<feature type="compositionally biased region" description="Polar residues" evidence="1">
    <location>
        <begin position="105"/>
        <end position="119"/>
    </location>
</feature>
<evidence type="ECO:0000313" key="4">
    <source>
        <dbReference type="Proteomes" id="UP000177575"/>
    </source>
</evidence>
<dbReference type="AlphaFoldDB" id="A0A1G2Q2Q4"/>
<accession>A0A1G2Q2Q4</accession>
<evidence type="ECO:0000313" key="3">
    <source>
        <dbReference type="EMBL" id="OHA54850.1"/>
    </source>
</evidence>
<proteinExistence type="predicted"/>
<feature type="region of interest" description="Disordered" evidence="1">
    <location>
        <begin position="80"/>
        <end position="131"/>
    </location>
</feature>
<sequence>MKGLPLINLVNQNFMHNHGNSNNTGGHDSKMMWMMMLACLLPIIFLVFIGGGAGRSSIWWLLGAGAIMLGVHVFAMRGHGSHSHEDNTGAGTVGNQPAVPPTIAQADSSIQPQQPTAGPSATKDGHKHDCC</sequence>
<gene>
    <name evidence="3" type="ORF">A2388_03195</name>
</gene>
<evidence type="ECO:0000256" key="2">
    <source>
        <dbReference type="SAM" id="Phobius"/>
    </source>
</evidence>
<reference evidence="3 4" key="1">
    <citation type="journal article" date="2016" name="Nat. Commun.">
        <title>Thousands of microbial genomes shed light on interconnected biogeochemical processes in an aquifer system.</title>
        <authorList>
            <person name="Anantharaman K."/>
            <person name="Brown C.T."/>
            <person name="Hug L.A."/>
            <person name="Sharon I."/>
            <person name="Castelle C.J."/>
            <person name="Probst A.J."/>
            <person name="Thomas B.C."/>
            <person name="Singh A."/>
            <person name="Wilkins M.J."/>
            <person name="Karaoz U."/>
            <person name="Brodie E.L."/>
            <person name="Williams K.H."/>
            <person name="Hubbard S.S."/>
            <person name="Banfield J.F."/>
        </authorList>
    </citation>
    <scope>NUCLEOTIDE SEQUENCE [LARGE SCALE GENOMIC DNA]</scope>
</reference>
<feature type="transmembrane region" description="Helical" evidence="2">
    <location>
        <begin position="57"/>
        <end position="75"/>
    </location>
</feature>
<evidence type="ECO:0000256" key="1">
    <source>
        <dbReference type="SAM" id="MobiDB-lite"/>
    </source>
</evidence>
<dbReference type="EMBL" id="MHTC01000036">
    <property type="protein sequence ID" value="OHA54850.1"/>
    <property type="molecule type" value="Genomic_DNA"/>
</dbReference>